<reference evidence="2" key="4">
    <citation type="submission" date="2023-01" db="EMBL/GenBank/DDBJ databases">
        <title>Draft genome sequence of Methylobacterium oxalidis strain NBRC 107715.</title>
        <authorList>
            <person name="Sun Q."/>
            <person name="Mori K."/>
        </authorList>
    </citation>
    <scope>NUCLEOTIDE SEQUENCE</scope>
    <source>
        <strain evidence="2">NBRC 107715</strain>
    </source>
</reference>
<evidence type="ECO:0000313" key="1">
    <source>
        <dbReference type="EMBL" id="GEP07763.1"/>
    </source>
</evidence>
<proteinExistence type="predicted"/>
<comment type="caution">
    <text evidence="1">The sequence shown here is derived from an EMBL/GenBank/DDBJ whole genome shotgun (WGS) entry which is preliminary data.</text>
</comment>
<dbReference type="Pfam" id="PF20132">
    <property type="entry name" value="DUF6522"/>
    <property type="match status" value="1"/>
</dbReference>
<evidence type="ECO:0000313" key="4">
    <source>
        <dbReference type="Proteomes" id="UP001156856"/>
    </source>
</evidence>
<reference evidence="4" key="2">
    <citation type="journal article" date="2019" name="Int. J. Syst. Evol. Microbiol.">
        <title>The Global Catalogue of Microorganisms (GCM) 10K type strain sequencing project: providing services to taxonomists for standard genome sequencing and annotation.</title>
        <authorList>
            <consortium name="The Broad Institute Genomics Platform"/>
            <consortium name="The Broad Institute Genome Sequencing Center for Infectious Disease"/>
            <person name="Wu L."/>
            <person name="Ma J."/>
        </authorList>
    </citation>
    <scope>NUCLEOTIDE SEQUENCE [LARGE SCALE GENOMIC DNA]</scope>
    <source>
        <strain evidence="4">NBRC 107715</strain>
    </source>
</reference>
<dbReference type="EMBL" id="BJZU01000182">
    <property type="protein sequence ID" value="GEP07763.1"/>
    <property type="molecule type" value="Genomic_DNA"/>
</dbReference>
<dbReference type="RefSeq" id="WP_147029174.1">
    <property type="nucleotide sequence ID" value="NZ_BJZU01000182.1"/>
</dbReference>
<dbReference type="Proteomes" id="UP000321960">
    <property type="component" value="Unassembled WGS sequence"/>
</dbReference>
<keyword evidence="4" id="KW-1185">Reference proteome</keyword>
<dbReference type="InterPro" id="IPR045389">
    <property type="entry name" value="DUF6522"/>
</dbReference>
<sequence length="80" mass="9044">MRYDLDPSGNWVVDPDDLAAKLGLPSERLQSEMKLGLVRSRVERGSGDDEGRSRVTVQSRQAAWQGVFDLNGNLISERRW</sequence>
<evidence type="ECO:0000313" key="2">
    <source>
        <dbReference type="EMBL" id="GLS66013.1"/>
    </source>
</evidence>
<dbReference type="EMBL" id="BSPK01000087">
    <property type="protein sequence ID" value="GLS66013.1"/>
    <property type="molecule type" value="Genomic_DNA"/>
</dbReference>
<gene>
    <name evidence="2" type="ORF">GCM10007888_43950</name>
    <name evidence="1" type="ORF">MOX02_58010</name>
</gene>
<name>A0A512JCT1_9HYPH</name>
<organism evidence="1 3">
    <name type="scientific">Methylobacterium oxalidis</name>
    <dbReference type="NCBI Taxonomy" id="944322"/>
    <lineage>
        <taxon>Bacteria</taxon>
        <taxon>Pseudomonadati</taxon>
        <taxon>Pseudomonadota</taxon>
        <taxon>Alphaproteobacteria</taxon>
        <taxon>Hyphomicrobiales</taxon>
        <taxon>Methylobacteriaceae</taxon>
        <taxon>Methylobacterium</taxon>
    </lineage>
</organism>
<dbReference type="AlphaFoldDB" id="A0A512JCT1"/>
<evidence type="ECO:0000313" key="3">
    <source>
        <dbReference type="Proteomes" id="UP000321960"/>
    </source>
</evidence>
<dbReference type="OrthoDB" id="7996580at2"/>
<accession>A0A512JCT1</accession>
<protein>
    <submittedName>
        <fullName evidence="1">Uncharacterized protein</fullName>
    </submittedName>
</protein>
<reference evidence="1 3" key="3">
    <citation type="submission" date="2019-07" db="EMBL/GenBank/DDBJ databases">
        <title>Whole genome shotgun sequence of Methylobacterium oxalidis NBRC 107715.</title>
        <authorList>
            <person name="Hosoyama A."/>
            <person name="Uohara A."/>
            <person name="Ohji S."/>
            <person name="Ichikawa N."/>
        </authorList>
    </citation>
    <scope>NUCLEOTIDE SEQUENCE [LARGE SCALE GENOMIC DNA]</scope>
    <source>
        <strain evidence="1 3">NBRC 107715</strain>
    </source>
</reference>
<dbReference type="Proteomes" id="UP001156856">
    <property type="component" value="Unassembled WGS sequence"/>
</dbReference>
<reference evidence="2" key="1">
    <citation type="journal article" date="2014" name="Int. J. Syst. Evol. Microbiol.">
        <title>Complete genome of a new Firmicutes species belonging to the dominant human colonic microbiota ('Ruminococcus bicirculans') reveals two chromosomes and a selective capacity to utilize plant glucans.</title>
        <authorList>
            <consortium name="NISC Comparative Sequencing Program"/>
            <person name="Wegmann U."/>
            <person name="Louis P."/>
            <person name="Goesmann A."/>
            <person name="Henrissat B."/>
            <person name="Duncan S.H."/>
            <person name="Flint H.J."/>
        </authorList>
    </citation>
    <scope>NUCLEOTIDE SEQUENCE</scope>
    <source>
        <strain evidence="2">NBRC 107715</strain>
    </source>
</reference>